<proteinExistence type="predicted"/>
<dbReference type="InterPro" id="IPR002933">
    <property type="entry name" value="Peptidase_M20"/>
</dbReference>
<dbReference type="NCBIfam" id="NF005478">
    <property type="entry name" value="PRK07079.1"/>
    <property type="match status" value="1"/>
</dbReference>
<evidence type="ECO:0000259" key="4">
    <source>
        <dbReference type="Pfam" id="PF07687"/>
    </source>
</evidence>
<organism evidence="5 6">
    <name type="scientific">Amycolatopsis saalfeldensis</name>
    <dbReference type="NCBI Taxonomy" id="394193"/>
    <lineage>
        <taxon>Bacteria</taxon>
        <taxon>Bacillati</taxon>
        <taxon>Actinomycetota</taxon>
        <taxon>Actinomycetes</taxon>
        <taxon>Pseudonocardiales</taxon>
        <taxon>Pseudonocardiaceae</taxon>
        <taxon>Amycolatopsis</taxon>
    </lineage>
</organism>
<dbReference type="OrthoDB" id="9761532at2"/>
<dbReference type="InterPro" id="IPR051458">
    <property type="entry name" value="Cyt/Met_Dipeptidase"/>
</dbReference>
<keyword evidence="3" id="KW-0378">Hydrolase</keyword>
<dbReference type="AlphaFoldDB" id="A0A1H8RF00"/>
<keyword evidence="2" id="KW-0479">Metal-binding</keyword>
<evidence type="ECO:0000256" key="2">
    <source>
        <dbReference type="ARBA" id="ARBA00022723"/>
    </source>
</evidence>
<evidence type="ECO:0000256" key="3">
    <source>
        <dbReference type="ARBA" id="ARBA00022801"/>
    </source>
</evidence>
<dbReference type="Gene3D" id="3.40.630.10">
    <property type="entry name" value="Zn peptidases"/>
    <property type="match status" value="1"/>
</dbReference>
<feature type="domain" description="Peptidase M20 dimerisation" evidence="4">
    <location>
        <begin position="212"/>
        <end position="360"/>
    </location>
</feature>
<dbReference type="Proteomes" id="UP000198582">
    <property type="component" value="Unassembled WGS sequence"/>
</dbReference>
<evidence type="ECO:0000313" key="6">
    <source>
        <dbReference type="Proteomes" id="UP000198582"/>
    </source>
</evidence>
<dbReference type="PANTHER" id="PTHR43270">
    <property type="entry name" value="BETA-ALA-HIS DIPEPTIDASE"/>
    <property type="match status" value="1"/>
</dbReference>
<keyword evidence="1" id="KW-0645">Protease</keyword>
<dbReference type="InterPro" id="IPR011650">
    <property type="entry name" value="Peptidase_M20_dimer"/>
</dbReference>
<dbReference type="GO" id="GO:0006508">
    <property type="term" value="P:proteolysis"/>
    <property type="evidence" value="ECO:0007669"/>
    <property type="project" value="UniProtKB-KW"/>
</dbReference>
<reference evidence="6" key="1">
    <citation type="submission" date="2016-10" db="EMBL/GenBank/DDBJ databases">
        <authorList>
            <person name="Varghese N."/>
            <person name="Submissions S."/>
        </authorList>
    </citation>
    <scope>NUCLEOTIDE SEQUENCE [LARGE SCALE GENOMIC DNA]</scope>
    <source>
        <strain evidence="6">DSM 44993</strain>
    </source>
</reference>
<dbReference type="EMBL" id="FOEF01000001">
    <property type="protein sequence ID" value="SEO65005.1"/>
    <property type="molecule type" value="Genomic_DNA"/>
</dbReference>
<protein>
    <submittedName>
        <fullName evidence="5">Acetylornithine deacetylase/Succinyl-diaminopimelate desuccinylase</fullName>
    </submittedName>
</protein>
<evidence type="ECO:0000256" key="1">
    <source>
        <dbReference type="ARBA" id="ARBA00022670"/>
    </source>
</evidence>
<dbReference type="Pfam" id="PF01546">
    <property type="entry name" value="Peptidase_M20"/>
    <property type="match status" value="1"/>
</dbReference>
<dbReference type="SUPFAM" id="SSF53187">
    <property type="entry name" value="Zn-dependent exopeptidases"/>
    <property type="match status" value="1"/>
</dbReference>
<keyword evidence="6" id="KW-1185">Reference proteome</keyword>
<dbReference type="GO" id="GO:0046872">
    <property type="term" value="F:metal ion binding"/>
    <property type="evidence" value="ECO:0007669"/>
    <property type="project" value="UniProtKB-KW"/>
</dbReference>
<dbReference type="Pfam" id="PF07687">
    <property type="entry name" value="M20_dimer"/>
    <property type="match status" value="1"/>
</dbReference>
<dbReference type="Gene3D" id="3.30.70.360">
    <property type="match status" value="1"/>
</dbReference>
<accession>A0A1H8RF00</accession>
<dbReference type="RefSeq" id="WP_091612364.1">
    <property type="nucleotide sequence ID" value="NZ_FOEF01000001.1"/>
</dbReference>
<evidence type="ECO:0000313" key="5">
    <source>
        <dbReference type="EMBL" id="SEO65005.1"/>
    </source>
</evidence>
<gene>
    <name evidence="5" type="ORF">SAMN04489732_101766</name>
</gene>
<dbReference type="GO" id="GO:0008233">
    <property type="term" value="F:peptidase activity"/>
    <property type="evidence" value="ECO:0007669"/>
    <property type="project" value="UniProtKB-KW"/>
</dbReference>
<name>A0A1H8RF00_9PSEU</name>
<sequence>MSRHLPETPGELRELAVAKSVEQLDNGAYFESLARRVAIPTESQNPDRASDIVRYFTDEISPVLTRMGFEVKLEENPVSPGHPFLVASRIEDPLGPTVLLYGHGDVQHAHPEQWRAGLDPWSLRIEGDKVYGRGTADNKGQHSICITALEQTLAARGGLGYNVKFLLESGEETGSPGLLEFAAANREELAADLFLGSDGPRISAERPTVFLGSRGTLNFTLRADLRESSHHSGNWGGVLRNPGTVLAAAISSLVDGAGRIKIEAFVPGPIPDAVRTALADITVDQGPDSPAVDEGWGEPGLTPIERLIAWNTIEVLAMLTGDPTAPVNAIPATAVAHLQIRFVVGTDVTDFAEKVRDHLAGLGYPFIEVEVAHAMPATRLDPEHPAVGLVLESIERTLGKKPALLPNLGGSIPNSVFADTLGLPTVWVPHSYPACAQHAPDEHALVSISREGLQIMAGLYSDLAETREVWAPRHP</sequence>
<dbReference type="STRING" id="394193.SAMN04489732_101766"/>
<dbReference type="PANTHER" id="PTHR43270:SF12">
    <property type="entry name" value="SUCCINYL-DIAMINOPIMELATE DESUCCINYLASE"/>
    <property type="match status" value="1"/>
</dbReference>